<organism evidence="2 3">
    <name type="scientific">Gnomoniopsis smithogilvyi</name>
    <dbReference type="NCBI Taxonomy" id="1191159"/>
    <lineage>
        <taxon>Eukaryota</taxon>
        <taxon>Fungi</taxon>
        <taxon>Dikarya</taxon>
        <taxon>Ascomycota</taxon>
        <taxon>Pezizomycotina</taxon>
        <taxon>Sordariomycetes</taxon>
        <taxon>Sordariomycetidae</taxon>
        <taxon>Diaporthales</taxon>
        <taxon>Gnomoniaceae</taxon>
        <taxon>Gnomoniopsis</taxon>
    </lineage>
</organism>
<dbReference type="Proteomes" id="UP001140453">
    <property type="component" value="Unassembled WGS sequence"/>
</dbReference>
<dbReference type="AlphaFoldDB" id="A0A9W9CYZ7"/>
<feature type="region of interest" description="Disordered" evidence="1">
    <location>
        <begin position="862"/>
        <end position="890"/>
    </location>
</feature>
<feature type="compositionally biased region" description="Pro residues" evidence="1">
    <location>
        <begin position="108"/>
        <end position="122"/>
    </location>
</feature>
<dbReference type="OrthoDB" id="5428038at2759"/>
<reference evidence="2" key="1">
    <citation type="submission" date="2022-10" db="EMBL/GenBank/DDBJ databases">
        <title>Tapping the CABI collections for fungal endophytes: first genome assemblies for Collariella, Neodidymelliopsis, Ascochyta clinopodiicola, Didymella pomorum, Didymosphaeria variabile, Neocosmospora piperis and Neocucurbitaria cava.</title>
        <authorList>
            <person name="Hill R."/>
        </authorList>
    </citation>
    <scope>NUCLEOTIDE SEQUENCE</scope>
    <source>
        <strain evidence="2">IMI 355082</strain>
    </source>
</reference>
<gene>
    <name evidence="2" type="ORF">N0V93_003804</name>
</gene>
<dbReference type="EMBL" id="JAPEVB010000002">
    <property type="protein sequence ID" value="KAJ4394585.1"/>
    <property type="molecule type" value="Genomic_DNA"/>
</dbReference>
<feature type="region of interest" description="Disordered" evidence="1">
    <location>
        <begin position="104"/>
        <end position="141"/>
    </location>
</feature>
<keyword evidence="3" id="KW-1185">Reference proteome</keyword>
<protein>
    <submittedName>
        <fullName evidence="2">Uncharacterized protein</fullName>
    </submittedName>
</protein>
<name>A0A9W9CYZ7_9PEZI</name>
<comment type="caution">
    <text evidence="2">The sequence shown here is derived from an EMBL/GenBank/DDBJ whole genome shotgun (WGS) entry which is preliminary data.</text>
</comment>
<evidence type="ECO:0000313" key="3">
    <source>
        <dbReference type="Proteomes" id="UP001140453"/>
    </source>
</evidence>
<evidence type="ECO:0000313" key="2">
    <source>
        <dbReference type="EMBL" id="KAJ4394585.1"/>
    </source>
</evidence>
<evidence type="ECO:0000256" key="1">
    <source>
        <dbReference type="SAM" id="MobiDB-lite"/>
    </source>
</evidence>
<proteinExistence type="predicted"/>
<sequence>MPPRPTSRCYPPLQSSTDALAEAVWVTDDILGSAFQRYVDVSRAHRRTVSYAPGPMYHRKRFGRRQMTELNSYQSVGALPVWALSNAPDLMQWQWQPPKPDLWSSRPHPSPLLSPSPPPAPAPSIVVMAPPPEPEAALQASAEPKPSEFIVAGEQPRPNNWKFLHTQLHAIRTNHVTSSRAYNDACKDFLVLFQCALSEGKLSGSEAADIYKTAARDTEILERRFGPLAAWFRLSLMSRLASGVKSAREAGCHLLLQSSSIYMRHLVQHEANVYSADLLAFAMAKLRLEPFSRHHNIALTALNHFFDLWRGTELHGVSQDCDWSEVAQASQLAGMWAGRLNRVCKNVEALSACGQVQEASRQLAVAKRCLHRVQRFTLKSAHLMSSDSIIAEKIASALKDCDPQRYRLLYSRATKLLGGDNKTWSRARYNWLQVMARLPKIRTSHFNKLLDLFPRRGYAALSHTELCNLLLLHWESTGKIDPGQRARCLWNMWKGDRDCTALAALALAINKMSSKEGCTGAFWGLWEILRLRGGPRVFLRQLYYLSRREKLSDGFLKRLAWTSDDHRIALFLHSLSREQGNRAIWWPAFWDKFAGKLRSHQNYPPLDPVHLLKETLSPDLDLRPHELSPSQSVKRNYYKNMGEADTQPFEALAAPFDTCASPKKNGSQDVIRRQAFQKQCERLKFGLRLLVRSRHVTDRQALRVVTQFTKILANKQGYLSANDLATLTSVMMRTLDRGECGSKARFRWYLGVICKFLGEDVCMQVGLILKRRRDVNWLIWRRKMIGTVGSAKQTRDFTSQLLGLTRSRPSPMISLWDEYVNYNRRMARRKWKLRASTRISRGRQIASCRAQLDAEMVQQRNATRLGGPSDNGSSLESRHDLTSNGNDRQA</sequence>
<accession>A0A9W9CYZ7</accession>